<feature type="transmembrane region" description="Helical" evidence="1">
    <location>
        <begin position="108"/>
        <end position="132"/>
    </location>
</feature>
<reference evidence="2" key="1">
    <citation type="submission" date="2018-05" db="EMBL/GenBank/DDBJ databases">
        <authorList>
            <person name="Lanie J.A."/>
            <person name="Ng W.-L."/>
            <person name="Kazmierczak K.M."/>
            <person name="Andrzejewski T.M."/>
            <person name="Davidsen T.M."/>
            <person name="Wayne K.J."/>
            <person name="Tettelin H."/>
            <person name="Glass J.I."/>
            <person name="Rusch D."/>
            <person name="Podicherti R."/>
            <person name="Tsui H.-C.T."/>
            <person name="Winkler M.E."/>
        </authorList>
    </citation>
    <scope>NUCLEOTIDE SEQUENCE</scope>
</reference>
<dbReference type="EMBL" id="UINC01002880">
    <property type="protein sequence ID" value="SVA01198.1"/>
    <property type="molecule type" value="Genomic_DNA"/>
</dbReference>
<protein>
    <recommendedName>
        <fullName evidence="3">DoxX family protein</fullName>
    </recommendedName>
</protein>
<sequence length="185" mass="20862">MKNLFFIALAVIFHAIPVYGQVQGIQEIKVSEPIIGSTTIVYEDSDDHIRFLGIEIKDHTVLCQILIALFLAIAFLQSGFDKIIDRQGNLDFFDKHFERSLLKPFTSIALSILTLMEICGGLLCVFGVIYVLKTNDTIYIFYGLLVIAFTILMLFFGQRVSKDYIGAADLVPYFILTMIAIMSMD</sequence>
<feature type="transmembrane region" description="Helical" evidence="1">
    <location>
        <begin position="138"/>
        <end position="157"/>
    </location>
</feature>
<evidence type="ECO:0000313" key="2">
    <source>
        <dbReference type="EMBL" id="SVA01198.1"/>
    </source>
</evidence>
<keyword evidence="1" id="KW-1133">Transmembrane helix</keyword>
<name>A0A381SD05_9ZZZZ</name>
<feature type="transmembrane region" description="Helical" evidence="1">
    <location>
        <begin position="59"/>
        <end position="76"/>
    </location>
</feature>
<evidence type="ECO:0008006" key="3">
    <source>
        <dbReference type="Google" id="ProtNLM"/>
    </source>
</evidence>
<feature type="transmembrane region" description="Helical" evidence="1">
    <location>
        <begin position="164"/>
        <end position="184"/>
    </location>
</feature>
<organism evidence="2">
    <name type="scientific">marine metagenome</name>
    <dbReference type="NCBI Taxonomy" id="408172"/>
    <lineage>
        <taxon>unclassified sequences</taxon>
        <taxon>metagenomes</taxon>
        <taxon>ecological metagenomes</taxon>
    </lineage>
</organism>
<keyword evidence="1" id="KW-0812">Transmembrane</keyword>
<keyword evidence="1" id="KW-0472">Membrane</keyword>
<proteinExistence type="predicted"/>
<evidence type="ECO:0000256" key="1">
    <source>
        <dbReference type="SAM" id="Phobius"/>
    </source>
</evidence>
<gene>
    <name evidence="2" type="ORF">METZ01_LOCUS54052</name>
</gene>
<accession>A0A381SD05</accession>
<dbReference type="AlphaFoldDB" id="A0A381SD05"/>